<organism evidence="6 7">
    <name type="scientific">Megalodesulfovibrio gigas (strain ATCC 19364 / DSM 1382 / NCIMB 9332 / VKM B-1759)</name>
    <name type="common">Desulfovibrio gigas</name>
    <dbReference type="NCBI Taxonomy" id="1121448"/>
    <lineage>
        <taxon>Bacteria</taxon>
        <taxon>Pseudomonadati</taxon>
        <taxon>Thermodesulfobacteriota</taxon>
        <taxon>Desulfovibrionia</taxon>
        <taxon>Desulfovibrionales</taxon>
        <taxon>Desulfovibrionaceae</taxon>
        <taxon>Megalodesulfovibrio</taxon>
    </lineage>
</organism>
<proteinExistence type="inferred from homology"/>
<accession>T2GCD8</accession>
<dbReference type="KEGG" id="dgg:DGI_2213"/>
<evidence type="ECO:0000259" key="5">
    <source>
        <dbReference type="Pfam" id="PF16327"/>
    </source>
</evidence>
<protein>
    <submittedName>
        <fullName evidence="6">Putative cytochrome C assembly protein</fullName>
    </submittedName>
</protein>
<dbReference type="GO" id="GO:0017004">
    <property type="term" value="P:cytochrome complex assembly"/>
    <property type="evidence" value="ECO:0007669"/>
    <property type="project" value="UniProtKB-KW"/>
</dbReference>
<dbReference type="PANTHER" id="PTHR43653">
    <property type="entry name" value="CYTOCHROME C ASSEMBLY PROTEIN-RELATED"/>
    <property type="match status" value="1"/>
</dbReference>
<feature type="transmembrane region" description="Helical" evidence="3">
    <location>
        <begin position="279"/>
        <end position="300"/>
    </location>
</feature>
<feature type="transmembrane region" description="Helical" evidence="3">
    <location>
        <begin position="127"/>
        <end position="145"/>
    </location>
</feature>
<dbReference type="PANTHER" id="PTHR43653:SF1">
    <property type="entry name" value="CYTOCHROME C-TYPE BIOGENESIS PROTEIN CCMF"/>
    <property type="match status" value="1"/>
</dbReference>
<sequence>MHLLGYWTQLACLLLTLGLSAYALILCWNNDQRCPAWLERGHLVASALLTLGAGVILNALVNRDYSFLLVADYTDSVLPLFYRITAFWAGQAGSLYFWAWMVALCCVVFQATTAYSRLTPSTKLHFWLFHHGVMAFFLLLLTSYSNPFTEVIPPPADGNGLNPLLQHPGMIFHPPLLFLGYAGFTIPACLALGQTMAGEFGRAGHWTVVGRPYAVSAWVFLTAGIILGGWWSYMELGWGGYWAWDPVENASLIPWFAGTAFLHTAMLQSRRGVLPRANVFLVGLTLVTCFFATYLVRSGVVESLHAFGRAPIGIPLMLFMLATLLYLPVGIAAGYGKGDAHSKELAGLGSREGLLIIAVWALLALGLVVLMGTMWPVISQLWSANTVGLDQSFYNKVCMPFFVVLALLLCACPWMSWQGGVSKMKHLSLVVAVFAGLLVGLYLAGYTMPVPLVGAAAGGACLLSLPLLLITDKAARGLPASLAAHLVHIGLALMVVGVAISGPYQQERQVVLKPGEATEVAGFSFQYEGLREYRTSRLAGLEATIHVTKNGAPVGTLHPERRIYQKFSNAFAEASTIFSLGTEVYATLLGAQEDHTASFTLSTHPLVNWLWVGGTIMCIAPFWGIFRRKRGGEQA</sequence>
<dbReference type="RefSeq" id="WP_021760914.1">
    <property type="nucleotide sequence ID" value="NC_022444.1"/>
</dbReference>
<dbReference type="eggNOG" id="COG1138">
    <property type="taxonomic scope" value="Bacteria"/>
</dbReference>
<dbReference type="PATRIC" id="fig|1121448.10.peg.2165"/>
<feature type="transmembrane region" description="Helical" evidence="3">
    <location>
        <begin position="482"/>
        <end position="504"/>
    </location>
</feature>
<dbReference type="Pfam" id="PF01578">
    <property type="entry name" value="Cytochrom_C_asm"/>
    <property type="match status" value="1"/>
</dbReference>
<feature type="domain" description="Cytochrome c-type biogenesis protein CcmF C-terminal" evidence="5">
    <location>
        <begin position="343"/>
        <end position="623"/>
    </location>
</feature>
<dbReference type="PRINTS" id="PR01410">
    <property type="entry name" value="CCBIOGENESIS"/>
</dbReference>
<dbReference type="AlphaFoldDB" id="T2GCD8"/>
<reference evidence="6 7" key="1">
    <citation type="journal article" date="2013" name="J. Bacteriol.">
        <title>Roles of HynAB and Ech, the only two hydrogenases found in the model sulfate reducer Desulfovibrio gigas.</title>
        <authorList>
            <person name="Morais-Silva F.O."/>
            <person name="Santos C.I."/>
            <person name="Rodrigues R."/>
            <person name="Pereira I.A."/>
            <person name="Rodrigues-Pousada C."/>
        </authorList>
    </citation>
    <scope>NUCLEOTIDE SEQUENCE [LARGE SCALE GENOMIC DNA]</scope>
    <source>
        <strain evidence="7">ATCC 19364 / DSM 1382 / NCIMB 9332 / VKM B-1759</strain>
    </source>
</reference>
<keyword evidence="3" id="KW-1133">Transmembrane helix</keyword>
<dbReference type="Pfam" id="PF16327">
    <property type="entry name" value="CcmF_C"/>
    <property type="match status" value="1"/>
</dbReference>
<feature type="transmembrane region" description="Helical" evidence="3">
    <location>
        <begin position="251"/>
        <end position="267"/>
    </location>
</feature>
<dbReference type="InterPro" id="IPR002541">
    <property type="entry name" value="Cyt_c_assembly"/>
</dbReference>
<dbReference type="InterPro" id="IPR032523">
    <property type="entry name" value="CcmF_C"/>
</dbReference>
<feature type="transmembrane region" description="Helical" evidence="3">
    <location>
        <begin position="354"/>
        <end position="378"/>
    </location>
</feature>
<evidence type="ECO:0000313" key="7">
    <source>
        <dbReference type="Proteomes" id="UP000016587"/>
    </source>
</evidence>
<feature type="transmembrane region" description="Helical" evidence="3">
    <location>
        <begin position="393"/>
        <end position="415"/>
    </location>
</feature>
<feature type="transmembrane region" description="Helical" evidence="3">
    <location>
        <begin position="41"/>
        <end position="61"/>
    </location>
</feature>
<feature type="transmembrane region" description="Helical" evidence="3">
    <location>
        <begin position="312"/>
        <end position="333"/>
    </location>
</feature>
<feature type="transmembrane region" description="Helical" evidence="3">
    <location>
        <begin position="606"/>
        <end position="626"/>
    </location>
</feature>
<feature type="transmembrane region" description="Helical" evidence="3">
    <location>
        <begin position="213"/>
        <end position="231"/>
    </location>
</feature>
<evidence type="ECO:0000256" key="2">
    <source>
        <dbReference type="ARBA" id="ARBA00022748"/>
    </source>
</evidence>
<feature type="transmembrane region" description="Helical" evidence="3">
    <location>
        <begin position="450"/>
        <end position="470"/>
    </location>
</feature>
<feature type="transmembrane region" description="Helical" evidence="3">
    <location>
        <begin position="171"/>
        <end position="192"/>
    </location>
</feature>
<feature type="transmembrane region" description="Helical" evidence="3">
    <location>
        <begin position="427"/>
        <end position="444"/>
    </location>
</feature>
<feature type="domain" description="Cytochrome c assembly protein" evidence="4">
    <location>
        <begin position="88"/>
        <end position="298"/>
    </location>
</feature>
<feature type="transmembrane region" description="Helical" evidence="3">
    <location>
        <begin position="95"/>
        <end position="115"/>
    </location>
</feature>
<feature type="transmembrane region" description="Helical" evidence="3">
    <location>
        <begin position="6"/>
        <end position="29"/>
    </location>
</feature>
<keyword evidence="7" id="KW-1185">Reference proteome</keyword>
<keyword evidence="3" id="KW-0472">Membrane</keyword>
<dbReference type="GO" id="GO:0016020">
    <property type="term" value="C:membrane"/>
    <property type="evidence" value="ECO:0007669"/>
    <property type="project" value="InterPro"/>
</dbReference>
<comment type="similarity">
    <text evidence="1">Belongs to the CcmF/CycK/Ccl1/NrfE/CcsA family.</text>
</comment>
<dbReference type="GO" id="GO:0020037">
    <property type="term" value="F:heme binding"/>
    <property type="evidence" value="ECO:0007669"/>
    <property type="project" value="InterPro"/>
</dbReference>
<reference evidence="7" key="2">
    <citation type="submission" date="2013-07" db="EMBL/GenBank/DDBJ databases">
        <authorList>
            <person name="Morais-Silva F.O."/>
            <person name="Rezende A.M."/>
            <person name="Pimentel C."/>
            <person name="Resende D.M."/>
            <person name="Santos C.I."/>
            <person name="Clemente C."/>
            <person name="de Oliveira L.M."/>
            <person name="da Silva S.M."/>
            <person name="Costa D.A."/>
            <person name="Varela-Raposo A."/>
            <person name="Horacio E.C.A."/>
            <person name="Matos M."/>
            <person name="Flores O."/>
            <person name="Ruiz J.C."/>
            <person name="Rodrigues-Pousada C."/>
        </authorList>
    </citation>
    <scope>NUCLEOTIDE SEQUENCE [LARGE SCALE GENOMIC DNA]</scope>
    <source>
        <strain evidence="7">ATCC 19364 / DSM 1382 / NCIMB 9332 / VKM B-1759</strain>
    </source>
</reference>
<keyword evidence="2" id="KW-0201">Cytochrome c-type biogenesis</keyword>
<gene>
    <name evidence="6" type="primary">ccmF</name>
    <name evidence="6" type="ORF">DGI_2213</name>
</gene>
<dbReference type="OrthoDB" id="9761451at2"/>
<dbReference type="GO" id="GO:0015232">
    <property type="term" value="F:heme transmembrane transporter activity"/>
    <property type="evidence" value="ECO:0007669"/>
    <property type="project" value="InterPro"/>
</dbReference>
<dbReference type="HOGENOM" id="CLU_015041_3_0_7"/>
<evidence type="ECO:0000256" key="3">
    <source>
        <dbReference type="SAM" id="Phobius"/>
    </source>
</evidence>
<evidence type="ECO:0000256" key="1">
    <source>
        <dbReference type="ARBA" id="ARBA00009186"/>
    </source>
</evidence>
<evidence type="ECO:0000313" key="6">
    <source>
        <dbReference type="EMBL" id="AGW13968.1"/>
    </source>
</evidence>
<evidence type="ECO:0000259" key="4">
    <source>
        <dbReference type="Pfam" id="PF01578"/>
    </source>
</evidence>
<dbReference type="Proteomes" id="UP000016587">
    <property type="component" value="Chromosome"/>
</dbReference>
<dbReference type="EMBL" id="CP006585">
    <property type="protein sequence ID" value="AGW13968.1"/>
    <property type="molecule type" value="Genomic_DNA"/>
</dbReference>
<dbReference type="STRING" id="1121448.DGI_2213"/>
<dbReference type="InterPro" id="IPR003567">
    <property type="entry name" value="Cyt_c_biogenesis"/>
</dbReference>
<keyword evidence="3" id="KW-0812">Transmembrane</keyword>
<name>T2GCD8_MEGG1</name>